<organism evidence="2 3">
    <name type="scientific">Lolium multiflorum</name>
    <name type="common">Italian ryegrass</name>
    <name type="synonym">Lolium perenne subsp. multiflorum</name>
    <dbReference type="NCBI Taxonomy" id="4521"/>
    <lineage>
        <taxon>Eukaryota</taxon>
        <taxon>Viridiplantae</taxon>
        <taxon>Streptophyta</taxon>
        <taxon>Embryophyta</taxon>
        <taxon>Tracheophyta</taxon>
        <taxon>Spermatophyta</taxon>
        <taxon>Magnoliopsida</taxon>
        <taxon>Liliopsida</taxon>
        <taxon>Poales</taxon>
        <taxon>Poaceae</taxon>
        <taxon>BOP clade</taxon>
        <taxon>Pooideae</taxon>
        <taxon>Poodae</taxon>
        <taxon>Poeae</taxon>
        <taxon>Poeae Chloroplast Group 2 (Poeae type)</taxon>
        <taxon>Loliodinae</taxon>
        <taxon>Loliinae</taxon>
        <taxon>Lolium</taxon>
    </lineage>
</organism>
<accession>A0AAD8U3J7</accession>
<evidence type="ECO:0000313" key="3">
    <source>
        <dbReference type="Proteomes" id="UP001231189"/>
    </source>
</evidence>
<feature type="compositionally biased region" description="Basic and acidic residues" evidence="1">
    <location>
        <begin position="218"/>
        <end position="242"/>
    </location>
</feature>
<evidence type="ECO:0000313" key="2">
    <source>
        <dbReference type="EMBL" id="KAK1699366.1"/>
    </source>
</evidence>
<dbReference type="Proteomes" id="UP001231189">
    <property type="component" value="Unassembled WGS sequence"/>
</dbReference>
<proteinExistence type="predicted"/>
<name>A0AAD8U3J7_LOLMU</name>
<keyword evidence="3" id="KW-1185">Reference proteome</keyword>
<dbReference type="EMBL" id="JAUUTY010000001">
    <property type="protein sequence ID" value="KAK1699366.1"/>
    <property type="molecule type" value="Genomic_DNA"/>
</dbReference>
<evidence type="ECO:0000256" key="1">
    <source>
        <dbReference type="SAM" id="MobiDB-lite"/>
    </source>
</evidence>
<reference evidence="2" key="1">
    <citation type="submission" date="2023-07" db="EMBL/GenBank/DDBJ databases">
        <title>A chromosome-level genome assembly of Lolium multiflorum.</title>
        <authorList>
            <person name="Chen Y."/>
            <person name="Copetti D."/>
            <person name="Kolliker R."/>
            <person name="Studer B."/>
        </authorList>
    </citation>
    <scope>NUCLEOTIDE SEQUENCE</scope>
    <source>
        <strain evidence="2">02402/16</strain>
        <tissue evidence="2">Leaf</tissue>
    </source>
</reference>
<feature type="region of interest" description="Disordered" evidence="1">
    <location>
        <begin position="132"/>
        <end position="164"/>
    </location>
</feature>
<feature type="region of interest" description="Disordered" evidence="1">
    <location>
        <begin position="194"/>
        <end position="242"/>
    </location>
</feature>
<feature type="compositionally biased region" description="Basic and acidic residues" evidence="1">
    <location>
        <begin position="145"/>
        <end position="164"/>
    </location>
</feature>
<feature type="compositionally biased region" description="Basic and acidic residues" evidence="1">
    <location>
        <begin position="194"/>
        <end position="210"/>
    </location>
</feature>
<gene>
    <name evidence="2" type="ORF">QYE76_016063</name>
</gene>
<dbReference type="AlphaFoldDB" id="A0AAD8U3J7"/>
<sequence length="366" mass="41684">MDSASPVSCKWVKPQGPPRGFDFDVTKAEQIFDLLLKEKQLKVPEGHKIPTAQELNGKPYCKWHNTFSHPTNDCRVWRQQIQMAIEQGRLIFNQYAMKVDTHPFPAVNMVEYTYPGGCQPFSFNINMVGPGHHSGKDGDEGSCSRSKDTEEAAPRDRLRHDGKRYVTEGEVKNIRYQRPLSDHLLNKYVSQYDQRRRYSDDDDRDHLTRDTRRHRRRERNEERYGLHAKEKSREQDDTKKKDAANVSVFERLGLSRLGTRTLSPLEKKISRNGKTMMKKKISTTGQGGALMDSAVPKSVGFSDYVWDGDEVEVIHADDSAEISTADMNVWEAAGQEPLSGINLDDCERIDVTKDGVRLVLATGLTV</sequence>
<comment type="caution">
    <text evidence="2">The sequence shown here is derived from an EMBL/GenBank/DDBJ whole genome shotgun (WGS) entry which is preliminary data.</text>
</comment>
<protein>
    <submittedName>
        <fullName evidence="2">Uncharacterized protein</fullName>
    </submittedName>
</protein>